<organism evidence="1">
    <name type="scientific">Anopheles darlingi</name>
    <name type="common">Mosquito</name>
    <dbReference type="NCBI Taxonomy" id="43151"/>
    <lineage>
        <taxon>Eukaryota</taxon>
        <taxon>Metazoa</taxon>
        <taxon>Ecdysozoa</taxon>
        <taxon>Arthropoda</taxon>
        <taxon>Hexapoda</taxon>
        <taxon>Insecta</taxon>
        <taxon>Pterygota</taxon>
        <taxon>Neoptera</taxon>
        <taxon>Endopterygota</taxon>
        <taxon>Diptera</taxon>
        <taxon>Nematocera</taxon>
        <taxon>Culicoidea</taxon>
        <taxon>Culicidae</taxon>
        <taxon>Anophelinae</taxon>
        <taxon>Anopheles</taxon>
    </lineage>
</organism>
<evidence type="ECO:0000313" key="1">
    <source>
        <dbReference type="EMBL" id="MBW79108.1"/>
    </source>
</evidence>
<sequence length="101" mass="11219">MEKAQCYIAALCCSLVIGLSSAEQTDWSLRPRLNSPRDSGFFLYAALLIESFFLAKTRSPPRGLYTHSVVSSVAPSPDVCCESHVRDGTERQIESKREAHK</sequence>
<name>A0A2M4DPR6_ANODA</name>
<reference evidence="1" key="1">
    <citation type="submission" date="2018-01" db="EMBL/GenBank/DDBJ databases">
        <title>An insight into the sialome of Amazonian anophelines.</title>
        <authorList>
            <person name="Ribeiro J.M."/>
            <person name="Scarpassa V."/>
            <person name="Calvo E."/>
        </authorList>
    </citation>
    <scope>NUCLEOTIDE SEQUENCE</scope>
</reference>
<proteinExistence type="predicted"/>
<dbReference type="EMBL" id="GGFL01014930">
    <property type="protein sequence ID" value="MBW79108.1"/>
    <property type="molecule type" value="Transcribed_RNA"/>
</dbReference>
<dbReference type="AlphaFoldDB" id="A0A2M4DPR6"/>
<protein>
    <submittedName>
        <fullName evidence="1">Putative secreted protein</fullName>
    </submittedName>
</protein>
<accession>A0A2M4DPR6</accession>